<gene>
    <name evidence="1" type="ORF">SAV31267_097830</name>
</gene>
<reference evidence="1 2" key="1">
    <citation type="submission" date="2019-04" db="EMBL/GenBank/DDBJ databases">
        <title>Draft genome sequences of Streptomyces avermitilis ATCC 31267.</title>
        <authorList>
            <person name="Komaki H."/>
            <person name="Tamura T."/>
            <person name="Hosoyama A."/>
        </authorList>
    </citation>
    <scope>NUCLEOTIDE SEQUENCE [LARGE SCALE GENOMIC DNA]</scope>
    <source>
        <strain evidence="1 2">ATCC 31267</strain>
    </source>
</reference>
<organism evidence="1 2">
    <name type="scientific">Streptomyces avermitilis</name>
    <dbReference type="NCBI Taxonomy" id="33903"/>
    <lineage>
        <taxon>Bacteria</taxon>
        <taxon>Bacillati</taxon>
        <taxon>Actinomycetota</taxon>
        <taxon>Actinomycetes</taxon>
        <taxon>Kitasatosporales</taxon>
        <taxon>Streptomycetaceae</taxon>
        <taxon>Streptomyces</taxon>
    </lineage>
</organism>
<name>A0A4D4N6S4_STRAX</name>
<accession>A0A4D4N6S4</accession>
<dbReference type="Proteomes" id="UP000299211">
    <property type="component" value="Unassembled WGS sequence"/>
</dbReference>
<evidence type="ECO:0000313" key="2">
    <source>
        <dbReference type="Proteomes" id="UP000299211"/>
    </source>
</evidence>
<dbReference type="EMBL" id="BJHY01000002">
    <property type="protein sequence ID" value="GDY80298.1"/>
    <property type="molecule type" value="Genomic_DNA"/>
</dbReference>
<protein>
    <submittedName>
        <fullName evidence="1">Uncharacterized protein</fullName>
    </submittedName>
</protein>
<sequence length="89" mass="8945">MAAECVPAAFESWEAFFEVGCLDGPVVLSCDALVGKVVEDGFAVRAGGAGAVGGPSVVDPEFEEVAGERFGFDGVIFAVVYAALGEVGG</sequence>
<comment type="caution">
    <text evidence="1">The sequence shown here is derived from an EMBL/GenBank/DDBJ whole genome shotgun (WGS) entry which is preliminary data.</text>
</comment>
<dbReference type="AlphaFoldDB" id="A0A4D4N6S4"/>
<proteinExistence type="predicted"/>
<evidence type="ECO:0000313" key="1">
    <source>
        <dbReference type="EMBL" id="GDY80298.1"/>
    </source>
</evidence>